<reference evidence="2 3" key="1">
    <citation type="submission" date="2018-11" db="EMBL/GenBank/DDBJ databases">
        <authorList>
            <consortium name="Pathogen Informatics"/>
        </authorList>
    </citation>
    <scope>NUCLEOTIDE SEQUENCE [LARGE SCALE GENOMIC DNA]</scope>
</reference>
<feature type="compositionally biased region" description="Basic and acidic residues" evidence="1">
    <location>
        <begin position="1"/>
        <end position="12"/>
    </location>
</feature>
<accession>A0A3P7I3T2</accession>
<protein>
    <submittedName>
        <fullName evidence="2">Uncharacterized protein</fullName>
    </submittedName>
</protein>
<dbReference type="Proteomes" id="UP000270094">
    <property type="component" value="Unassembled WGS sequence"/>
</dbReference>
<name>A0A3P7I3T2_STRVU</name>
<dbReference type="AlphaFoldDB" id="A0A3P7I3T2"/>
<organism evidence="2 3">
    <name type="scientific">Strongylus vulgaris</name>
    <name type="common">Blood worm</name>
    <dbReference type="NCBI Taxonomy" id="40348"/>
    <lineage>
        <taxon>Eukaryota</taxon>
        <taxon>Metazoa</taxon>
        <taxon>Ecdysozoa</taxon>
        <taxon>Nematoda</taxon>
        <taxon>Chromadorea</taxon>
        <taxon>Rhabditida</taxon>
        <taxon>Rhabditina</taxon>
        <taxon>Rhabditomorpha</taxon>
        <taxon>Strongyloidea</taxon>
        <taxon>Strongylidae</taxon>
        <taxon>Strongylus</taxon>
    </lineage>
</organism>
<sequence length="33" mass="3806">MEKTTKPVDSQRHMWHSSQSLSPKSCIHLLNAQ</sequence>
<evidence type="ECO:0000313" key="3">
    <source>
        <dbReference type="Proteomes" id="UP000270094"/>
    </source>
</evidence>
<gene>
    <name evidence="2" type="ORF">SVUK_LOCUS3049</name>
</gene>
<feature type="region of interest" description="Disordered" evidence="1">
    <location>
        <begin position="1"/>
        <end position="33"/>
    </location>
</feature>
<evidence type="ECO:0000313" key="2">
    <source>
        <dbReference type="EMBL" id="VDM68051.1"/>
    </source>
</evidence>
<proteinExistence type="predicted"/>
<keyword evidence="3" id="KW-1185">Reference proteome</keyword>
<dbReference type="EMBL" id="UYYB01007467">
    <property type="protein sequence ID" value="VDM68051.1"/>
    <property type="molecule type" value="Genomic_DNA"/>
</dbReference>
<evidence type="ECO:0000256" key="1">
    <source>
        <dbReference type="SAM" id="MobiDB-lite"/>
    </source>
</evidence>